<evidence type="ECO:0000256" key="1">
    <source>
        <dbReference type="SAM" id="MobiDB-lite"/>
    </source>
</evidence>
<dbReference type="AlphaFoldDB" id="A0A0J0XJ77"/>
<evidence type="ECO:0000313" key="2">
    <source>
        <dbReference type="EMBL" id="KLT41118.1"/>
    </source>
</evidence>
<evidence type="ECO:0000313" key="3">
    <source>
        <dbReference type="Proteomes" id="UP000053611"/>
    </source>
</evidence>
<gene>
    <name evidence="2" type="ORF">CC85DRAFT_129188</name>
</gene>
<organism evidence="2 3">
    <name type="scientific">Cutaneotrichosporon oleaginosum</name>
    <dbReference type="NCBI Taxonomy" id="879819"/>
    <lineage>
        <taxon>Eukaryota</taxon>
        <taxon>Fungi</taxon>
        <taxon>Dikarya</taxon>
        <taxon>Basidiomycota</taxon>
        <taxon>Agaricomycotina</taxon>
        <taxon>Tremellomycetes</taxon>
        <taxon>Trichosporonales</taxon>
        <taxon>Trichosporonaceae</taxon>
        <taxon>Cutaneotrichosporon</taxon>
    </lineage>
</organism>
<keyword evidence="3" id="KW-1185">Reference proteome</keyword>
<sequence>MLHPPLFCCISRRHTWCHIIHPPPPSTVSTRHHYAQRSCSVHRMPHPHLATLPDARSTAPPRILHLFPAATPKSRMLVPGGRVLAIADDGRERMIHRFRWLARLCPSPSPSPSPSPRYPPPAIRVPRAAYRRTPSGNELPVENALRMPELQPLTSSSVHSPWPGP</sequence>
<proteinExistence type="predicted"/>
<dbReference type="GeneID" id="28980052"/>
<feature type="region of interest" description="Disordered" evidence="1">
    <location>
        <begin position="107"/>
        <end position="165"/>
    </location>
</feature>
<dbReference type="EMBL" id="KQ087223">
    <property type="protein sequence ID" value="KLT41118.1"/>
    <property type="molecule type" value="Genomic_DNA"/>
</dbReference>
<feature type="compositionally biased region" description="Pro residues" evidence="1">
    <location>
        <begin position="107"/>
        <end position="123"/>
    </location>
</feature>
<protein>
    <submittedName>
        <fullName evidence="2">Uncharacterized protein</fullName>
    </submittedName>
</protein>
<reference evidence="2 3" key="1">
    <citation type="submission" date="2015-03" db="EMBL/GenBank/DDBJ databases">
        <title>Genomics and transcriptomics of the oil-accumulating basidiomycete yeast T. oleaginosus allow insights into substrate utilization and the diverse evolutionary trajectories of mating systems in fungi.</title>
        <authorList>
            <consortium name="DOE Joint Genome Institute"/>
            <person name="Kourist R."/>
            <person name="Kracht O."/>
            <person name="Bracharz F."/>
            <person name="Lipzen A."/>
            <person name="Nolan M."/>
            <person name="Ohm R."/>
            <person name="Grigoriev I."/>
            <person name="Sun S."/>
            <person name="Heitman J."/>
            <person name="Bruck T."/>
            <person name="Nowrousian M."/>
        </authorList>
    </citation>
    <scope>NUCLEOTIDE SEQUENCE [LARGE SCALE GENOMIC DNA]</scope>
    <source>
        <strain evidence="2 3">IBC0246</strain>
    </source>
</reference>
<dbReference type="Proteomes" id="UP000053611">
    <property type="component" value="Unassembled WGS sequence"/>
</dbReference>
<accession>A0A0J0XJ77</accession>
<dbReference type="RefSeq" id="XP_018277609.1">
    <property type="nucleotide sequence ID" value="XM_018419449.1"/>
</dbReference>
<name>A0A0J0XJ77_9TREE</name>